<dbReference type="GO" id="GO:0042840">
    <property type="term" value="P:D-glucuronate catabolic process"/>
    <property type="evidence" value="ECO:0007669"/>
    <property type="project" value="TreeGrafter"/>
</dbReference>
<dbReference type="SUPFAM" id="SSF51556">
    <property type="entry name" value="Metallo-dependent hydrolases"/>
    <property type="match status" value="1"/>
</dbReference>
<protein>
    <recommendedName>
        <fullName evidence="5 7">Uronate isomerase</fullName>
        <ecNumber evidence="4 7">5.3.1.12</ecNumber>
    </recommendedName>
    <alternativeName>
        <fullName evidence="7">Glucuronate isomerase</fullName>
    </alternativeName>
    <alternativeName>
        <fullName evidence="7">Uronic isomerase</fullName>
    </alternativeName>
</protein>
<proteinExistence type="inferred from homology"/>
<sequence>MKPFIHEDFMLNNDAAKILYHDYAKNMKIYDYHCHLSPEDIAENRQFKNLAEIWLHGDHYKWRAMRTMGIDEALITGEASDYEKFKQWAKVVPRTIGNPLYHWTHLELKRYFDIDLLLNEETSEEIWHHCNHLLATDSFKTQILIEKSNVDVICTTDDPIDLLDSHLKIKENESFQTTVVPAFRPDKAIDISRPVFNQYINELGQIVGEEIANYQELLAALENRARFFDRAGCKISDHGIEEVPFEQCSKEEASLIFKKARNGEVISKKEEMKYKTHLHLFLGRLYASLGWAMQLHIGAIRNNNDRMFAELGPDTGFDSIHDLELARPLNRFLNELDKTNELPKTILYHLNPVHNYVIGSAIGNFQSSEVNGKIQFGSGWWFNDQKDGMIRQMTDLANLGFLSSFIGMLTDSRSFLSYPRHEYFRRILCDLVGSWVEKGEAPRDFKLLGSMIEDISYNNAKHYFKI</sequence>
<dbReference type="InterPro" id="IPR003766">
    <property type="entry name" value="Uronate_isomerase"/>
</dbReference>
<dbReference type="RefSeq" id="WP_210598710.1">
    <property type="nucleotide sequence ID" value="NZ_JAGKSQ010000008.1"/>
</dbReference>
<organism evidence="8 9">
    <name type="scientific">Halalkalibacter suaedae</name>
    <dbReference type="NCBI Taxonomy" id="2822140"/>
    <lineage>
        <taxon>Bacteria</taxon>
        <taxon>Bacillati</taxon>
        <taxon>Bacillota</taxon>
        <taxon>Bacilli</taxon>
        <taxon>Bacillales</taxon>
        <taxon>Bacillaceae</taxon>
        <taxon>Halalkalibacter</taxon>
    </lineage>
</organism>
<dbReference type="Gene3D" id="1.10.2020.10">
    <property type="entry name" value="uronate isomerase, domain 2, chain A"/>
    <property type="match status" value="1"/>
</dbReference>
<dbReference type="Pfam" id="PF02614">
    <property type="entry name" value="UxaC"/>
    <property type="match status" value="1"/>
</dbReference>
<keyword evidence="9" id="KW-1185">Reference proteome</keyword>
<comment type="catalytic activity">
    <reaction evidence="1 7">
        <text>D-glucuronate = D-fructuronate</text>
        <dbReference type="Rhea" id="RHEA:13049"/>
        <dbReference type="ChEBI" id="CHEBI:58720"/>
        <dbReference type="ChEBI" id="CHEBI:59863"/>
        <dbReference type="EC" id="5.3.1.12"/>
    </reaction>
</comment>
<dbReference type="NCBIfam" id="NF002794">
    <property type="entry name" value="PRK02925.1"/>
    <property type="match status" value="1"/>
</dbReference>
<dbReference type="GO" id="GO:0008880">
    <property type="term" value="F:glucuronate isomerase activity"/>
    <property type="evidence" value="ECO:0007669"/>
    <property type="project" value="UniProtKB-UniRule"/>
</dbReference>
<evidence type="ECO:0000313" key="8">
    <source>
        <dbReference type="EMBL" id="MBP3952856.1"/>
    </source>
</evidence>
<keyword evidence="6 7" id="KW-0413">Isomerase</keyword>
<comment type="caution">
    <text evidence="8">The sequence shown here is derived from an EMBL/GenBank/DDBJ whole genome shotgun (WGS) entry which is preliminary data.</text>
</comment>
<dbReference type="GO" id="GO:0019698">
    <property type="term" value="P:D-galacturonate catabolic process"/>
    <property type="evidence" value="ECO:0007669"/>
    <property type="project" value="TreeGrafter"/>
</dbReference>
<gene>
    <name evidence="7 8" type="primary">uxaC</name>
    <name evidence="8" type="ORF">J7W16_17170</name>
</gene>
<evidence type="ECO:0000256" key="3">
    <source>
        <dbReference type="ARBA" id="ARBA00008397"/>
    </source>
</evidence>
<evidence type="ECO:0000256" key="2">
    <source>
        <dbReference type="ARBA" id="ARBA00004892"/>
    </source>
</evidence>
<evidence type="ECO:0000256" key="4">
    <source>
        <dbReference type="ARBA" id="ARBA00012546"/>
    </source>
</evidence>
<name>A0A941AQJ1_9BACI</name>
<evidence type="ECO:0000256" key="1">
    <source>
        <dbReference type="ARBA" id="ARBA00001165"/>
    </source>
</evidence>
<dbReference type="AlphaFoldDB" id="A0A941AQJ1"/>
<evidence type="ECO:0000256" key="7">
    <source>
        <dbReference type="HAMAP-Rule" id="MF_00675"/>
    </source>
</evidence>
<comment type="similarity">
    <text evidence="3 7">Belongs to the metallo-dependent hydrolases superfamily. Uronate isomerase family.</text>
</comment>
<reference evidence="8" key="1">
    <citation type="submission" date="2021-03" db="EMBL/GenBank/DDBJ databases">
        <title>Bacillus suaedae sp. nov., isolated from Suaeda aralocaspica.</title>
        <authorList>
            <person name="Lei R.F.R."/>
        </authorList>
    </citation>
    <scope>NUCLEOTIDE SEQUENCE</scope>
    <source>
        <strain evidence="8">YZJH907-2</strain>
    </source>
</reference>
<dbReference type="HAMAP" id="MF_00675">
    <property type="entry name" value="UxaC"/>
    <property type="match status" value="1"/>
</dbReference>
<dbReference type="EMBL" id="JAGKSQ010000008">
    <property type="protein sequence ID" value="MBP3952856.1"/>
    <property type="molecule type" value="Genomic_DNA"/>
</dbReference>
<dbReference type="Gene3D" id="3.20.20.140">
    <property type="entry name" value="Metal-dependent hydrolases"/>
    <property type="match status" value="1"/>
</dbReference>
<accession>A0A941AQJ1</accession>
<comment type="catalytic activity">
    <reaction evidence="7">
        <text>aldehydo-D-galacturonate = keto-D-tagaturonate</text>
        <dbReference type="Rhea" id="RHEA:27702"/>
        <dbReference type="ChEBI" id="CHEBI:12952"/>
        <dbReference type="ChEBI" id="CHEBI:17886"/>
    </reaction>
</comment>
<comment type="pathway">
    <text evidence="2 7">Carbohydrate metabolism; pentose and glucuronate interconversion.</text>
</comment>
<dbReference type="PANTHER" id="PTHR30068">
    <property type="entry name" value="URONATE ISOMERASE"/>
    <property type="match status" value="1"/>
</dbReference>
<dbReference type="Proteomes" id="UP000678228">
    <property type="component" value="Unassembled WGS sequence"/>
</dbReference>
<evidence type="ECO:0000313" key="9">
    <source>
        <dbReference type="Proteomes" id="UP000678228"/>
    </source>
</evidence>
<dbReference type="PANTHER" id="PTHR30068:SF4">
    <property type="entry name" value="URONATE ISOMERASE"/>
    <property type="match status" value="1"/>
</dbReference>
<dbReference type="EC" id="5.3.1.12" evidence="4 7"/>
<evidence type="ECO:0000256" key="5">
    <source>
        <dbReference type="ARBA" id="ARBA00020555"/>
    </source>
</evidence>
<evidence type="ECO:0000256" key="6">
    <source>
        <dbReference type="ARBA" id="ARBA00023235"/>
    </source>
</evidence>
<dbReference type="InterPro" id="IPR032466">
    <property type="entry name" value="Metal_Hydrolase"/>
</dbReference>